<evidence type="ECO:0000313" key="2">
    <source>
        <dbReference type="EMBL" id="KAL3288441.1"/>
    </source>
</evidence>
<sequence length="112" mass="13498">MEKCYQIGNNGKKQIKLVFRDKEKKELFMSKRKESQITTKNLKLTGDSIIYLNHELTRQNQLLFKLTRDKKRELQYKFAWFAQGKIFLRKTEDSKIIQVRDEATLQNLEQKN</sequence>
<comment type="caution">
    <text evidence="2">The sequence shown here is derived from an EMBL/GenBank/DDBJ whole genome shotgun (WGS) entry which is preliminary data.</text>
</comment>
<dbReference type="Proteomes" id="UP001516400">
    <property type="component" value="Unassembled WGS sequence"/>
</dbReference>
<reference evidence="2 3" key="1">
    <citation type="journal article" date="2021" name="BMC Biol.">
        <title>Horizontally acquired antibacterial genes associated with adaptive radiation of ladybird beetles.</title>
        <authorList>
            <person name="Li H.S."/>
            <person name="Tang X.F."/>
            <person name="Huang Y.H."/>
            <person name="Xu Z.Y."/>
            <person name="Chen M.L."/>
            <person name="Du X.Y."/>
            <person name="Qiu B.Y."/>
            <person name="Chen P.T."/>
            <person name="Zhang W."/>
            <person name="Slipinski A."/>
            <person name="Escalona H.E."/>
            <person name="Waterhouse R.M."/>
            <person name="Zwick A."/>
            <person name="Pang H."/>
        </authorList>
    </citation>
    <scope>NUCLEOTIDE SEQUENCE [LARGE SCALE GENOMIC DNA]</scope>
    <source>
        <strain evidence="2">SYSU2018</strain>
    </source>
</reference>
<name>A0ABD2PCQ9_9CUCU</name>
<dbReference type="AlphaFoldDB" id="A0ABD2PCQ9"/>
<protein>
    <recommendedName>
        <fullName evidence="1">FP protein C-terminal domain-containing protein</fullName>
    </recommendedName>
</protein>
<evidence type="ECO:0000313" key="3">
    <source>
        <dbReference type="Proteomes" id="UP001516400"/>
    </source>
</evidence>
<organism evidence="2 3">
    <name type="scientific">Cryptolaemus montrouzieri</name>
    <dbReference type="NCBI Taxonomy" id="559131"/>
    <lineage>
        <taxon>Eukaryota</taxon>
        <taxon>Metazoa</taxon>
        <taxon>Ecdysozoa</taxon>
        <taxon>Arthropoda</taxon>
        <taxon>Hexapoda</taxon>
        <taxon>Insecta</taxon>
        <taxon>Pterygota</taxon>
        <taxon>Neoptera</taxon>
        <taxon>Endopterygota</taxon>
        <taxon>Coleoptera</taxon>
        <taxon>Polyphaga</taxon>
        <taxon>Cucujiformia</taxon>
        <taxon>Coccinelloidea</taxon>
        <taxon>Coccinellidae</taxon>
        <taxon>Scymninae</taxon>
        <taxon>Scymnini</taxon>
        <taxon>Cryptolaemus</taxon>
    </lineage>
</organism>
<evidence type="ECO:0000259" key="1">
    <source>
        <dbReference type="Pfam" id="PF25298"/>
    </source>
</evidence>
<dbReference type="EMBL" id="JABFTP020000185">
    <property type="protein sequence ID" value="KAL3288441.1"/>
    <property type="molecule type" value="Genomic_DNA"/>
</dbReference>
<feature type="domain" description="FP protein C-terminal" evidence="1">
    <location>
        <begin position="57"/>
        <end position="108"/>
    </location>
</feature>
<dbReference type="InterPro" id="IPR057251">
    <property type="entry name" value="FP_C"/>
</dbReference>
<dbReference type="Pfam" id="PF25298">
    <property type="entry name" value="Baculo_FP_2nd"/>
    <property type="match status" value="1"/>
</dbReference>
<gene>
    <name evidence="2" type="ORF">HHI36_002886</name>
</gene>
<accession>A0ABD2PCQ9</accession>
<proteinExistence type="predicted"/>
<keyword evidence="3" id="KW-1185">Reference proteome</keyword>